<dbReference type="PANTHER" id="PTHR24567:SF75">
    <property type="entry name" value="FUMARATE AND NITRATE REDUCTION REGULATORY PROTEIN"/>
    <property type="match status" value="1"/>
</dbReference>
<keyword evidence="2" id="KW-0238">DNA-binding</keyword>
<dbReference type="PRINTS" id="PR00034">
    <property type="entry name" value="HTHCRP"/>
</dbReference>
<evidence type="ECO:0000259" key="5">
    <source>
        <dbReference type="PROSITE" id="PS51063"/>
    </source>
</evidence>
<dbReference type="InterPro" id="IPR036388">
    <property type="entry name" value="WH-like_DNA-bd_sf"/>
</dbReference>
<dbReference type="NCBIfam" id="NF008365">
    <property type="entry name" value="PRK11161.1"/>
    <property type="match status" value="1"/>
</dbReference>
<dbReference type="SUPFAM" id="SSF51206">
    <property type="entry name" value="cAMP-binding domain-like"/>
    <property type="match status" value="1"/>
</dbReference>
<evidence type="ECO:0000313" key="6">
    <source>
        <dbReference type="EMBL" id="MCB6185345.1"/>
    </source>
</evidence>
<evidence type="ECO:0000256" key="3">
    <source>
        <dbReference type="ARBA" id="ARBA00023163"/>
    </source>
</evidence>
<feature type="domain" description="Cyclic nucleotide-binding" evidence="4">
    <location>
        <begin position="31"/>
        <end position="151"/>
    </location>
</feature>
<dbReference type="Pfam" id="PF00027">
    <property type="entry name" value="cNMP_binding"/>
    <property type="match status" value="1"/>
</dbReference>
<name>A0ABS8DAX5_9NEIS</name>
<dbReference type="InterPro" id="IPR050397">
    <property type="entry name" value="Env_Response_Regulators"/>
</dbReference>
<gene>
    <name evidence="6" type="primary">fnr</name>
    <name evidence="6" type="ORF">LIN78_17500</name>
</gene>
<dbReference type="PROSITE" id="PS50042">
    <property type="entry name" value="CNMP_BINDING_3"/>
    <property type="match status" value="1"/>
</dbReference>
<keyword evidence="3" id="KW-0804">Transcription</keyword>
<dbReference type="Gene3D" id="1.10.10.10">
    <property type="entry name" value="Winged helix-like DNA-binding domain superfamily/Winged helix DNA-binding domain"/>
    <property type="match status" value="1"/>
</dbReference>
<dbReference type="EMBL" id="JAJBZT010000016">
    <property type="protein sequence ID" value="MCB6185345.1"/>
    <property type="molecule type" value="Genomic_DNA"/>
</dbReference>
<proteinExistence type="predicted"/>
<keyword evidence="7" id="KW-1185">Reference proteome</keyword>
<keyword evidence="1" id="KW-0805">Transcription regulation</keyword>
<comment type="caution">
    <text evidence="6">The sequence shown here is derived from an EMBL/GenBank/DDBJ whole genome shotgun (WGS) entry which is preliminary data.</text>
</comment>
<dbReference type="InterPro" id="IPR012318">
    <property type="entry name" value="HTH_CRP"/>
</dbReference>
<protein>
    <submittedName>
        <fullName evidence="6">Fumarate/nitrate reduction transcriptional regulator Fnr</fullName>
    </submittedName>
</protein>
<evidence type="ECO:0000259" key="4">
    <source>
        <dbReference type="PROSITE" id="PS50042"/>
    </source>
</evidence>
<evidence type="ECO:0000256" key="2">
    <source>
        <dbReference type="ARBA" id="ARBA00023125"/>
    </source>
</evidence>
<dbReference type="InterPro" id="IPR000595">
    <property type="entry name" value="cNMP-bd_dom"/>
</dbReference>
<dbReference type="PANTHER" id="PTHR24567">
    <property type="entry name" value="CRP FAMILY TRANSCRIPTIONAL REGULATORY PROTEIN"/>
    <property type="match status" value="1"/>
</dbReference>
<reference evidence="6" key="1">
    <citation type="submission" date="2021-10" db="EMBL/GenBank/DDBJ databases">
        <title>The complete genome sequence of Leeia sp. TBRC 13508.</title>
        <authorList>
            <person name="Charoenyingcharoen P."/>
            <person name="Yukphan P."/>
        </authorList>
    </citation>
    <scope>NUCLEOTIDE SEQUENCE</scope>
    <source>
        <strain evidence="6">TBRC 13508</strain>
    </source>
</reference>
<sequence>MTTSSTISIQEVSLKHLRVACSSCSLKELCLPLGLSGEEMTQLDSLISQRMRIKKGEHLYSAGDPMASLYAVRLGFFKMSVVSEDGREQVTGFQMAGELLGMDAISNDTHTCSAIALEDSEVCEIPFAELEQLSRSIPSLQHNFYKVLSREIVRDHGVMMLLGNMKAEERLAAFLINLSQRFALRGYSSKNFILRMTREEIGSYLGLKLETISRSFSKFQDQGFIRVSNKEVEILDLEALKALLAGCPEK</sequence>
<dbReference type="Pfam" id="PF13545">
    <property type="entry name" value="HTH_Crp_2"/>
    <property type="match status" value="1"/>
</dbReference>
<organism evidence="6 7">
    <name type="scientific">Leeia speluncae</name>
    <dbReference type="NCBI Taxonomy" id="2884804"/>
    <lineage>
        <taxon>Bacteria</taxon>
        <taxon>Pseudomonadati</taxon>
        <taxon>Pseudomonadota</taxon>
        <taxon>Betaproteobacteria</taxon>
        <taxon>Neisseriales</taxon>
        <taxon>Leeiaceae</taxon>
        <taxon>Leeia</taxon>
    </lineage>
</organism>
<dbReference type="InterPro" id="IPR014710">
    <property type="entry name" value="RmlC-like_jellyroll"/>
</dbReference>
<dbReference type="RefSeq" id="WP_227182177.1">
    <property type="nucleotide sequence ID" value="NZ_JAJBZT010000016.1"/>
</dbReference>
<dbReference type="SUPFAM" id="SSF46785">
    <property type="entry name" value="Winged helix' DNA-binding domain"/>
    <property type="match status" value="1"/>
</dbReference>
<evidence type="ECO:0000313" key="7">
    <source>
        <dbReference type="Proteomes" id="UP001165395"/>
    </source>
</evidence>
<dbReference type="SMART" id="SM00419">
    <property type="entry name" value="HTH_CRP"/>
    <property type="match status" value="1"/>
</dbReference>
<dbReference type="Proteomes" id="UP001165395">
    <property type="component" value="Unassembled WGS sequence"/>
</dbReference>
<dbReference type="PROSITE" id="PS51063">
    <property type="entry name" value="HTH_CRP_2"/>
    <property type="match status" value="1"/>
</dbReference>
<dbReference type="SMART" id="SM00100">
    <property type="entry name" value="cNMP"/>
    <property type="match status" value="1"/>
</dbReference>
<accession>A0ABS8DAX5</accession>
<feature type="domain" description="HTH crp-type" evidence="5">
    <location>
        <begin position="165"/>
        <end position="238"/>
    </location>
</feature>
<dbReference type="CDD" id="cd00038">
    <property type="entry name" value="CAP_ED"/>
    <property type="match status" value="1"/>
</dbReference>
<dbReference type="InterPro" id="IPR018490">
    <property type="entry name" value="cNMP-bd_dom_sf"/>
</dbReference>
<dbReference type="InterPro" id="IPR036390">
    <property type="entry name" value="WH_DNA-bd_sf"/>
</dbReference>
<dbReference type="Gene3D" id="2.60.120.10">
    <property type="entry name" value="Jelly Rolls"/>
    <property type="match status" value="1"/>
</dbReference>
<evidence type="ECO:0000256" key="1">
    <source>
        <dbReference type="ARBA" id="ARBA00023015"/>
    </source>
</evidence>
<dbReference type="CDD" id="cd00092">
    <property type="entry name" value="HTH_CRP"/>
    <property type="match status" value="1"/>
</dbReference>